<proteinExistence type="inferred from homology"/>
<dbReference type="PANTHER" id="PTHR12932">
    <property type="entry name" value="P25 ALPHA-RELATED"/>
    <property type="match status" value="1"/>
</dbReference>
<reference evidence="2" key="2">
    <citation type="submission" date="2014-07" db="EMBL/GenBank/DDBJ databases">
        <authorList>
            <person name="Hull J."/>
        </authorList>
    </citation>
    <scope>NUCLEOTIDE SEQUENCE</scope>
</reference>
<dbReference type="Pfam" id="PF05517">
    <property type="entry name" value="p25-alpha"/>
    <property type="match status" value="1"/>
</dbReference>
<evidence type="ECO:0000256" key="1">
    <source>
        <dbReference type="ARBA" id="ARBA00010994"/>
    </source>
</evidence>
<dbReference type="InterPro" id="IPR008907">
    <property type="entry name" value="TPP/p25"/>
</dbReference>
<dbReference type="GO" id="GO:0001578">
    <property type="term" value="P:microtubule bundle formation"/>
    <property type="evidence" value="ECO:0007669"/>
    <property type="project" value="TreeGrafter"/>
</dbReference>
<accession>A0A0A9YJV0</accession>
<dbReference type="AlphaFoldDB" id="A0A0A9YJV0"/>
<reference evidence="2" key="1">
    <citation type="journal article" date="2014" name="PLoS ONE">
        <title>Transcriptome-Based Identification of ABC Transporters in the Western Tarnished Plant Bug Lygus hesperus.</title>
        <authorList>
            <person name="Hull J.J."/>
            <person name="Chaney K."/>
            <person name="Geib S.M."/>
            <person name="Fabrick J.A."/>
            <person name="Brent C.S."/>
            <person name="Walsh D."/>
            <person name="Lavine L.C."/>
        </authorList>
    </citation>
    <scope>NUCLEOTIDE SEQUENCE</scope>
</reference>
<dbReference type="EMBL" id="GBHO01010257">
    <property type="protein sequence ID" value="JAG33347.1"/>
    <property type="molecule type" value="Transcribed_RNA"/>
</dbReference>
<evidence type="ECO:0000313" key="2">
    <source>
        <dbReference type="EMBL" id="JAG33347.1"/>
    </source>
</evidence>
<dbReference type="GO" id="GO:0005874">
    <property type="term" value="C:microtubule"/>
    <property type="evidence" value="ECO:0007669"/>
    <property type="project" value="TreeGrafter"/>
</dbReference>
<name>A0A0A9YJV0_LYGHE</name>
<organism evidence="2">
    <name type="scientific">Lygus hesperus</name>
    <name type="common">Western plant bug</name>
    <dbReference type="NCBI Taxonomy" id="30085"/>
    <lineage>
        <taxon>Eukaryota</taxon>
        <taxon>Metazoa</taxon>
        <taxon>Ecdysozoa</taxon>
        <taxon>Arthropoda</taxon>
        <taxon>Hexapoda</taxon>
        <taxon>Insecta</taxon>
        <taxon>Pterygota</taxon>
        <taxon>Neoptera</taxon>
        <taxon>Paraneoptera</taxon>
        <taxon>Hemiptera</taxon>
        <taxon>Heteroptera</taxon>
        <taxon>Panheteroptera</taxon>
        <taxon>Cimicomorpha</taxon>
        <taxon>Miridae</taxon>
        <taxon>Mirini</taxon>
        <taxon>Lygus</taxon>
    </lineage>
</organism>
<gene>
    <name evidence="2" type="primary">TPPP</name>
    <name evidence="2" type="ORF">CM83_22714</name>
</gene>
<dbReference type="Gene3D" id="1.10.238.10">
    <property type="entry name" value="EF-hand"/>
    <property type="match status" value="1"/>
</dbReference>
<dbReference type="InterPro" id="IPR011992">
    <property type="entry name" value="EF-hand-dom_pair"/>
</dbReference>
<dbReference type="GO" id="GO:0032273">
    <property type="term" value="P:positive regulation of protein polymerization"/>
    <property type="evidence" value="ECO:0007669"/>
    <property type="project" value="TreeGrafter"/>
</dbReference>
<dbReference type="GO" id="GO:0046785">
    <property type="term" value="P:microtubule polymerization"/>
    <property type="evidence" value="ECO:0007669"/>
    <property type="project" value="InterPro"/>
</dbReference>
<dbReference type="PANTHER" id="PTHR12932:SF9">
    <property type="entry name" value="TUBULIN POLYMERIZATION-PROMOTING PROTEIN HOMOLOG"/>
    <property type="match status" value="1"/>
</dbReference>
<protein>
    <submittedName>
        <fullName evidence="2">Tubulin polymerization-promoting protein</fullName>
    </submittedName>
</protein>
<sequence length="176" mass="19967">MPENAVISSDLKALYEELYKVYTRYCQLGNHHTTTHLDSRSWKKLVMESGLLGGTYTRNDIDLTFVRVRTRQSNTINFEQFLQALDEVAHRSHNDINQVIYKVATVNGPKYIATQPDLVRFYDDKSTYTGVYARGGPSYDKDGKITLPDLVNRANIADPRGVKIATRKYAGSMSNP</sequence>
<dbReference type="GO" id="GO:0015631">
    <property type="term" value="F:tubulin binding"/>
    <property type="evidence" value="ECO:0007669"/>
    <property type="project" value="InterPro"/>
</dbReference>
<comment type="similarity">
    <text evidence="1">Belongs to the TPPP family.</text>
</comment>
<dbReference type="SUPFAM" id="SSF47473">
    <property type="entry name" value="EF-hand"/>
    <property type="match status" value="1"/>
</dbReference>